<feature type="compositionally biased region" description="Polar residues" evidence="5">
    <location>
        <begin position="348"/>
        <end position="360"/>
    </location>
</feature>
<feature type="compositionally biased region" description="Basic and acidic residues" evidence="5">
    <location>
        <begin position="412"/>
        <end position="428"/>
    </location>
</feature>
<keyword evidence="4" id="KW-0539">Nucleus</keyword>
<dbReference type="GO" id="GO:0043625">
    <property type="term" value="C:delta DNA polymerase complex"/>
    <property type="evidence" value="ECO:0007669"/>
    <property type="project" value="InterPro"/>
</dbReference>
<feature type="compositionally biased region" description="Basic and acidic residues" evidence="5">
    <location>
        <begin position="461"/>
        <end position="472"/>
    </location>
</feature>
<evidence type="ECO:0000256" key="4">
    <source>
        <dbReference type="ARBA" id="ARBA00023242"/>
    </source>
</evidence>
<feature type="region of interest" description="Disordered" evidence="5">
    <location>
        <begin position="183"/>
        <end position="251"/>
    </location>
</feature>
<feature type="compositionally biased region" description="Basic residues" evidence="5">
    <location>
        <begin position="309"/>
        <end position="323"/>
    </location>
</feature>
<evidence type="ECO:0000256" key="5">
    <source>
        <dbReference type="SAM" id="MobiDB-lite"/>
    </source>
</evidence>
<feature type="compositionally biased region" description="Polar residues" evidence="5">
    <location>
        <begin position="183"/>
        <end position="203"/>
    </location>
</feature>
<reference evidence="6 7" key="1">
    <citation type="submission" date="2017-09" db="EMBL/GenBank/DDBJ databases">
        <title>WGS assembly of Aquilegia coerulea Goldsmith.</title>
        <authorList>
            <person name="Hodges S."/>
            <person name="Kramer E."/>
            <person name="Nordborg M."/>
            <person name="Tomkins J."/>
            <person name="Borevitz J."/>
            <person name="Derieg N."/>
            <person name="Yan J."/>
            <person name="Mihaltcheva S."/>
            <person name="Hayes R.D."/>
            <person name="Rokhsar D."/>
        </authorList>
    </citation>
    <scope>NUCLEOTIDE SEQUENCE [LARGE SCALE GENOMIC DNA]</scope>
    <source>
        <strain evidence="7">cv. Goldsmith</strain>
    </source>
</reference>
<feature type="compositionally biased region" description="Basic and acidic residues" evidence="5">
    <location>
        <begin position="442"/>
        <end position="452"/>
    </location>
</feature>
<keyword evidence="3" id="KW-0235">DNA replication</keyword>
<dbReference type="PANTHER" id="PTHR17598:SF13">
    <property type="entry name" value="DNA POLYMERASE DELTA SUBUNIT 3"/>
    <property type="match status" value="1"/>
</dbReference>
<dbReference type="InParanoid" id="A0A2G5DF10"/>
<evidence type="ECO:0000313" key="6">
    <source>
        <dbReference type="EMBL" id="PIA42101.1"/>
    </source>
</evidence>
<sequence>MAEAGTLDILGEIQALVSDKLQVVSYKWLSRNFSVSSNDAKRILQEFVEQNGNGLEVVYCLSGFLKDSSPVYHVQFVSGVKLAEVKKQFEDNCSLQVYSVQACVPKDPAAIWNAEFVQAEGLFDQPSNLDNCLRDNRFCGVSNSFVKRNVNGTSLGVAPPHSKNATGITISPKVSNALQSPAIPQQKTKVQQSSLKSGQSPTVTAPDVKTESNATDSNVHARSNVGKVTAVPANKKKANEKTSSGTSGSLANMWGRASVKLKPACPPEANKDVQNSIGNLVTAEAQICAREAMDTLRSDDEDEDAQCYSHKRTSNGEGKRKRRVVFDSSDEDDFEDAVNLASPDPPKKNSSPISEINTKTLLVEKKNLNFESPTEDQPKIKQEKTTERESKLLPKEDEVLVSLDKTTGKSVKTLDPKDEAPGKDKTTDDASNSSKRKRVCKTRIDDRGREVTEVVWEGEETDNKNTDKKDTVTETANNRPQGAKKSPAFASKAPSNPVGKAGPKKAGKGGVKDVKQGNIMSFFKKV</sequence>
<proteinExistence type="predicted"/>
<comment type="subcellular location">
    <subcellularLocation>
        <location evidence="1">Nucleus</location>
    </subcellularLocation>
</comment>
<feature type="compositionally biased region" description="Low complexity" evidence="5">
    <location>
        <begin position="483"/>
        <end position="501"/>
    </location>
</feature>
<dbReference type="AlphaFoldDB" id="A0A2G5DF10"/>
<dbReference type="InterPro" id="IPR041913">
    <property type="entry name" value="POLD3_sf"/>
</dbReference>
<dbReference type="STRING" id="218851.A0A2G5DF10"/>
<dbReference type="EMBL" id="KZ305038">
    <property type="protein sequence ID" value="PIA42101.1"/>
    <property type="molecule type" value="Genomic_DNA"/>
</dbReference>
<dbReference type="GO" id="GO:0003887">
    <property type="term" value="F:DNA-directed DNA polymerase activity"/>
    <property type="evidence" value="ECO:0007669"/>
    <property type="project" value="TreeGrafter"/>
</dbReference>
<dbReference type="InterPro" id="IPR019038">
    <property type="entry name" value="POLD3"/>
</dbReference>
<evidence type="ECO:0000256" key="1">
    <source>
        <dbReference type="ARBA" id="ARBA00004123"/>
    </source>
</evidence>
<feature type="compositionally biased region" description="Polar residues" evidence="5">
    <location>
        <begin position="211"/>
        <end position="221"/>
    </location>
</feature>
<dbReference type="GO" id="GO:1904161">
    <property type="term" value="P:DNA synthesis involved in UV-damage excision repair"/>
    <property type="evidence" value="ECO:0007669"/>
    <property type="project" value="TreeGrafter"/>
</dbReference>
<dbReference type="GO" id="GO:0006271">
    <property type="term" value="P:DNA strand elongation involved in DNA replication"/>
    <property type="evidence" value="ECO:0007669"/>
    <property type="project" value="TreeGrafter"/>
</dbReference>
<dbReference type="Pfam" id="PF09507">
    <property type="entry name" value="CDC27"/>
    <property type="match status" value="1"/>
</dbReference>
<dbReference type="Gene3D" id="3.90.1030.20">
    <property type="entry name" value="DNA polymerase delta, p66 (Cdc27) subunit, wHTH domain"/>
    <property type="match status" value="1"/>
</dbReference>
<feature type="compositionally biased region" description="Polar residues" evidence="5">
    <location>
        <begin position="241"/>
        <end position="250"/>
    </location>
</feature>
<feature type="region of interest" description="Disordered" evidence="5">
    <location>
        <begin position="297"/>
        <end position="526"/>
    </location>
</feature>
<feature type="compositionally biased region" description="Basic and acidic residues" evidence="5">
    <location>
        <begin position="376"/>
        <end position="398"/>
    </location>
</feature>
<evidence type="ECO:0000256" key="3">
    <source>
        <dbReference type="ARBA" id="ARBA00022705"/>
    </source>
</evidence>
<dbReference type="PANTHER" id="PTHR17598">
    <property type="entry name" value="DNA POLYMERASE DELTA SUBUNIT 3"/>
    <property type="match status" value="1"/>
</dbReference>
<organism evidence="6 7">
    <name type="scientific">Aquilegia coerulea</name>
    <name type="common">Rocky mountain columbine</name>
    <dbReference type="NCBI Taxonomy" id="218851"/>
    <lineage>
        <taxon>Eukaryota</taxon>
        <taxon>Viridiplantae</taxon>
        <taxon>Streptophyta</taxon>
        <taxon>Embryophyta</taxon>
        <taxon>Tracheophyta</taxon>
        <taxon>Spermatophyta</taxon>
        <taxon>Magnoliopsida</taxon>
        <taxon>Ranunculales</taxon>
        <taxon>Ranunculaceae</taxon>
        <taxon>Thalictroideae</taxon>
        <taxon>Aquilegia</taxon>
    </lineage>
</organism>
<dbReference type="Proteomes" id="UP000230069">
    <property type="component" value="Unassembled WGS sequence"/>
</dbReference>
<keyword evidence="7" id="KW-1185">Reference proteome</keyword>
<dbReference type="OrthoDB" id="514823at2759"/>
<dbReference type="FunFam" id="3.90.1030.20:FF:000002">
    <property type="entry name" value="DNA polymerase delta subunit"/>
    <property type="match status" value="1"/>
</dbReference>
<accession>A0A2G5DF10</accession>
<name>A0A2G5DF10_AQUCA</name>
<protein>
    <recommendedName>
        <fullName evidence="2">DNA polymerase delta subunit 3</fullName>
    </recommendedName>
</protein>
<gene>
    <name evidence="6" type="ORF">AQUCO_02100158v1</name>
</gene>
<evidence type="ECO:0000313" key="7">
    <source>
        <dbReference type="Proteomes" id="UP000230069"/>
    </source>
</evidence>
<dbReference type="FunCoup" id="A0A2G5DF10">
    <property type="interactions" value="1256"/>
</dbReference>
<dbReference type="GO" id="GO:0006297">
    <property type="term" value="P:nucleotide-excision repair, DNA gap filling"/>
    <property type="evidence" value="ECO:0007669"/>
    <property type="project" value="TreeGrafter"/>
</dbReference>
<evidence type="ECO:0000256" key="2">
    <source>
        <dbReference type="ARBA" id="ARBA00017589"/>
    </source>
</evidence>